<dbReference type="RefSeq" id="WP_217842408.1">
    <property type="nucleotide sequence ID" value="NZ_CP077076.1"/>
</dbReference>
<evidence type="ECO:0008006" key="3">
    <source>
        <dbReference type="Google" id="ProtNLM"/>
    </source>
</evidence>
<dbReference type="EMBL" id="CP077076">
    <property type="protein sequence ID" value="QXH52987.1"/>
    <property type="molecule type" value="Genomic_DNA"/>
</dbReference>
<protein>
    <recommendedName>
        <fullName evidence="3">Ig-like domain-containing protein</fullName>
    </recommendedName>
</protein>
<keyword evidence="2" id="KW-1185">Reference proteome</keyword>
<sequence>MCKSNGKPTEAERVRLEARKWRGAKADDWDKPDIKDAADVLVGDSENTVFASVLTDRNKKLVLTVPVWPRLAPIGRNDKLTVEHIFGTVRETIHTDNYNQSDLADFPLEIELDKHSEAYGDGTHKFQCKVELYNFEENQSGELSLRFDRVAPHEGNIPKKFPAVADVVDANVGAVVLRLPDYPDRSAGDCVYYYWLKEVPDDPTHVKLAGKAEVTAADQVLPVPESFIKEEGDGEFVAIYALTDKAGNISRLSLPASVSVALGAMPANLQAPVVPLAADGLIDRADAMLGVQVHIPEFTNWKPTDEISASWQGAPLGQRAIGEGQTFPLVFSVSQGVLRAAYGTPAEGDKDMLVHYDVLRGGKIRGSEEDTVTVNFEAFGPIDPGPDPDPEWPDPVNPRLPLCNVFGDGSTTPNTLLPEHDGKDARLELLLYAGVQDKDLIEFYWNGEHIVEADYTVKPADQAGDKLTRTIPWAYIQRAGNGTVAVRYEASRPGVPNQAISKPRDVDVTAIVVRPDQPEFQGLQNGWLNCRSLVDPGDPTAPWAVRVNVGDLTQYGLQDGDEVTMKWWILHGALGDTEVTDARFEETITLGVDYPLKGFTWRVEPYDDYILPLFEFDADDHSGRAFCTYEFDDPTSLKRGVHALIVSKHAENDIAMHDANGACPLP</sequence>
<organism evidence="1 2">
    <name type="scientific">Pseudomonas fakonensis</name>
    <dbReference type="NCBI Taxonomy" id="2842355"/>
    <lineage>
        <taxon>Bacteria</taxon>
        <taxon>Pseudomonadati</taxon>
        <taxon>Pseudomonadota</taxon>
        <taxon>Gammaproteobacteria</taxon>
        <taxon>Pseudomonadales</taxon>
        <taxon>Pseudomonadaceae</taxon>
        <taxon>Pseudomonas</taxon>
    </lineage>
</organism>
<evidence type="ECO:0000313" key="1">
    <source>
        <dbReference type="EMBL" id="QXH52987.1"/>
    </source>
</evidence>
<gene>
    <name evidence="1" type="ORF">KSS94_07635</name>
</gene>
<dbReference type="Proteomes" id="UP001046350">
    <property type="component" value="Chromosome"/>
</dbReference>
<accession>A0ABX8N9P7</accession>
<reference evidence="1" key="1">
    <citation type="journal article" date="2021" name="Microorganisms">
        <title>The Ever-Expanding Pseudomonas Genus: Description of 43 New Species and Partition of the Pseudomonas putida Group.</title>
        <authorList>
            <person name="Girard L."/>
            <person name="Lood C."/>
            <person name="Hofte M."/>
            <person name="Vandamme P."/>
            <person name="Rokni-Zadeh H."/>
            <person name="van Noort V."/>
            <person name="Lavigne R."/>
            <person name="De Mot R."/>
        </authorList>
    </citation>
    <scope>NUCLEOTIDE SEQUENCE</scope>
    <source>
        <strain evidence="1">COW40</strain>
    </source>
</reference>
<proteinExistence type="predicted"/>
<name>A0ABX8N9P7_9PSED</name>
<evidence type="ECO:0000313" key="2">
    <source>
        <dbReference type="Proteomes" id="UP001046350"/>
    </source>
</evidence>